<dbReference type="InParanoid" id="A0A0C3NZM3"/>
<dbReference type="Proteomes" id="UP000054217">
    <property type="component" value="Unassembled WGS sequence"/>
</dbReference>
<protein>
    <submittedName>
        <fullName evidence="1">Uncharacterized protein</fullName>
    </submittedName>
</protein>
<evidence type="ECO:0000313" key="1">
    <source>
        <dbReference type="EMBL" id="KIO00741.1"/>
    </source>
</evidence>
<gene>
    <name evidence="1" type="ORF">M404DRAFT_1003756</name>
</gene>
<dbReference type="HOGENOM" id="CLU_3107390_0_0_1"/>
<proteinExistence type="predicted"/>
<keyword evidence="2" id="KW-1185">Reference proteome</keyword>
<accession>A0A0C3NZM3</accession>
<dbReference type="EMBL" id="KN831994">
    <property type="protein sequence ID" value="KIO00741.1"/>
    <property type="molecule type" value="Genomic_DNA"/>
</dbReference>
<evidence type="ECO:0000313" key="2">
    <source>
        <dbReference type="Proteomes" id="UP000054217"/>
    </source>
</evidence>
<reference evidence="1 2" key="1">
    <citation type="submission" date="2014-04" db="EMBL/GenBank/DDBJ databases">
        <authorList>
            <consortium name="DOE Joint Genome Institute"/>
            <person name="Kuo A."/>
            <person name="Kohler A."/>
            <person name="Costa M.D."/>
            <person name="Nagy L.G."/>
            <person name="Floudas D."/>
            <person name="Copeland A."/>
            <person name="Barry K.W."/>
            <person name="Cichocki N."/>
            <person name="Veneault-Fourrey C."/>
            <person name="LaButti K."/>
            <person name="Lindquist E.A."/>
            <person name="Lipzen A."/>
            <person name="Lundell T."/>
            <person name="Morin E."/>
            <person name="Murat C."/>
            <person name="Sun H."/>
            <person name="Tunlid A."/>
            <person name="Henrissat B."/>
            <person name="Grigoriev I.V."/>
            <person name="Hibbett D.S."/>
            <person name="Martin F."/>
            <person name="Nordberg H.P."/>
            <person name="Cantor M.N."/>
            <person name="Hua S.X."/>
        </authorList>
    </citation>
    <scope>NUCLEOTIDE SEQUENCE [LARGE SCALE GENOMIC DNA]</scope>
    <source>
        <strain evidence="1 2">Marx 270</strain>
    </source>
</reference>
<sequence>MVYGWWEQRNTDRTCATNQKTLVQLFNAESQASTSKVRESVREWQKFRPKW</sequence>
<name>A0A0C3NZM3_PISTI</name>
<organism evidence="1 2">
    <name type="scientific">Pisolithus tinctorius Marx 270</name>
    <dbReference type="NCBI Taxonomy" id="870435"/>
    <lineage>
        <taxon>Eukaryota</taxon>
        <taxon>Fungi</taxon>
        <taxon>Dikarya</taxon>
        <taxon>Basidiomycota</taxon>
        <taxon>Agaricomycotina</taxon>
        <taxon>Agaricomycetes</taxon>
        <taxon>Agaricomycetidae</taxon>
        <taxon>Boletales</taxon>
        <taxon>Sclerodermatineae</taxon>
        <taxon>Pisolithaceae</taxon>
        <taxon>Pisolithus</taxon>
    </lineage>
</organism>
<dbReference type="AlphaFoldDB" id="A0A0C3NZM3"/>
<reference evidence="2" key="2">
    <citation type="submission" date="2015-01" db="EMBL/GenBank/DDBJ databases">
        <title>Evolutionary Origins and Diversification of the Mycorrhizal Mutualists.</title>
        <authorList>
            <consortium name="DOE Joint Genome Institute"/>
            <consortium name="Mycorrhizal Genomics Consortium"/>
            <person name="Kohler A."/>
            <person name="Kuo A."/>
            <person name="Nagy L.G."/>
            <person name="Floudas D."/>
            <person name="Copeland A."/>
            <person name="Barry K.W."/>
            <person name="Cichocki N."/>
            <person name="Veneault-Fourrey C."/>
            <person name="LaButti K."/>
            <person name="Lindquist E.A."/>
            <person name="Lipzen A."/>
            <person name="Lundell T."/>
            <person name="Morin E."/>
            <person name="Murat C."/>
            <person name="Riley R."/>
            <person name="Ohm R."/>
            <person name="Sun H."/>
            <person name="Tunlid A."/>
            <person name="Henrissat B."/>
            <person name="Grigoriev I.V."/>
            <person name="Hibbett D.S."/>
            <person name="Martin F."/>
        </authorList>
    </citation>
    <scope>NUCLEOTIDE SEQUENCE [LARGE SCALE GENOMIC DNA]</scope>
    <source>
        <strain evidence="2">Marx 270</strain>
    </source>
</reference>